<reference evidence="3" key="1">
    <citation type="journal article" date="2022" name="Syst. Appl. Microbiol.">
        <title>Natronocalculus amylovorans gen. nov., sp. nov., and Natranaeroarchaeum aerophilus sp. nov., dominant culturable amylolytic natronoarchaea from hypersaline soda lakes in southwestern Siberia.</title>
        <authorList>
            <person name="Sorokin D.Y."/>
            <person name="Elcheninov A.G."/>
            <person name="Khizhniak T.V."/>
            <person name="Koenen M."/>
            <person name="Bale N.J."/>
            <person name="Damste J.S.S."/>
            <person name="Kublanov I.V."/>
        </authorList>
    </citation>
    <scope>NUCLEOTIDE SEQUENCE</scope>
    <source>
        <strain evidence="3">AArc-St2</strain>
    </source>
</reference>
<gene>
    <name evidence="3" type="ORF">AArcSt2_01330</name>
</gene>
<name>A0AAE3K918_9EURY</name>
<reference evidence="3" key="2">
    <citation type="submission" date="2022-02" db="EMBL/GenBank/DDBJ databases">
        <authorList>
            <person name="Elcheninov A.G."/>
            <person name="Sorokin D.Y."/>
            <person name="Kublanov I.V."/>
        </authorList>
    </citation>
    <scope>NUCLEOTIDE SEQUENCE</scope>
    <source>
        <strain evidence="3">AArc-St2</strain>
    </source>
</reference>
<dbReference type="EMBL" id="JAKRVX010000001">
    <property type="protein sequence ID" value="MCL9815579.1"/>
    <property type="molecule type" value="Genomic_DNA"/>
</dbReference>
<dbReference type="PANTHER" id="PTHR19136">
    <property type="entry name" value="MOLYBDENUM COFACTOR GUANYLYLTRANSFERASE"/>
    <property type="match status" value="1"/>
</dbReference>
<accession>A0AAE3K918</accession>
<dbReference type="GO" id="GO:0016779">
    <property type="term" value="F:nucleotidyltransferase activity"/>
    <property type="evidence" value="ECO:0007669"/>
    <property type="project" value="TreeGrafter"/>
</dbReference>
<dbReference type="Proteomes" id="UP001203207">
    <property type="component" value="Unassembled WGS sequence"/>
</dbReference>
<comment type="caution">
    <text evidence="3">The sequence shown here is derived from an EMBL/GenBank/DDBJ whole genome shotgun (WGS) entry which is preliminary data.</text>
</comment>
<dbReference type="InterPro" id="IPR025877">
    <property type="entry name" value="MobA-like_NTP_Trfase"/>
</dbReference>
<keyword evidence="1 3" id="KW-0808">Transferase</keyword>
<evidence type="ECO:0000313" key="3">
    <source>
        <dbReference type="EMBL" id="MCL9815579.1"/>
    </source>
</evidence>
<dbReference type="PANTHER" id="PTHR19136:SF86">
    <property type="entry name" value="ADENOSYLCOBINAMIDE-PHOSPHATE GUANYLYLTRANSFERASE"/>
    <property type="match status" value="1"/>
</dbReference>
<evidence type="ECO:0000313" key="4">
    <source>
        <dbReference type="Proteomes" id="UP001203207"/>
    </source>
</evidence>
<evidence type="ECO:0000259" key="2">
    <source>
        <dbReference type="Pfam" id="PF12804"/>
    </source>
</evidence>
<dbReference type="SUPFAM" id="SSF53448">
    <property type="entry name" value="Nucleotide-diphospho-sugar transferases"/>
    <property type="match status" value="1"/>
</dbReference>
<evidence type="ECO:0000256" key="1">
    <source>
        <dbReference type="ARBA" id="ARBA00022679"/>
    </source>
</evidence>
<proteinExistence type="predicted"/>
<keyword evidence="4" id="KW-1185">Reference proteome</keyword>
<protein>
    <submittedName>
        <fullName evidence="3">NTP transferase domain-containing protein</fullName>
    </submittedName>
</protein>
<dbReference type="Gene3D" id="3.90.550.10">
    <property type="entry name" value="Spore Coat Polysaccharide Biosynthesis Protein SpsA, Chain A"/>
    <property type="match status" value="1"/>
</dbReference>
<sequence>MDLPVTTALVLCGGKGTRLVDTETEKPLVEICGTPMVDRVCNALRASSIETVVCVTSPHTPETTTYLESQPDLTVIETSGEGYVADLSAALEGLSMPVLTVAADLPLLTGSLIDDLCQSLIVPVRSTTVCVPVARKRALGLSADTSFTPAGADDSVTPSGVNTVASDGEETIVRTDLELAVNVNRPADRAVAERYCSHNG</sequence>
<organism evidence="3 4">
    <name type="scientific">Natronocalculus amylovorans</name>
    <dbReference type="NCBI Taxonomy" id="2917812"/>
    <lineage>
        <taxon>Archaea</taxon>
        <taxon>Methanobacteriati</taxon>
        <taxon>Methanobacteriota</taxon>
        <taxon>Stenosarchaea group</taxon>
        <taxon>Halobacteria</taxon>
        <taxon>Halobacteriales</taxon>
        <taxon>Haloferacaceae</taxon>
        <taxon>Natronocalculus</taxon>
    </lineage>
</organism>
<dbReference type="RefSeq" id="WP_250582405.1">
    <property type="nucleotide sequence ID" value="NZ_JAKRVX010000001.1"/>
</dbReference>
<dbReference type="InterPro" id="IPR029044">
    <property type="entry name" value="Nucleotide-diphossugar_trans"/>
</dbReference>
<dbReference type="Pfam" id="PF12804">
    <property type="entry name" value="NTP_transf_3"/>
    <property type="match status" value="1"/>
</dbReference>
<feature type="domain" description="MobA-like NTP transferase" evidence="2">
    <location>
        <begin position="8"/>
        <end position="136"/>
    </location>
</feature>
<dbReference type="AlphaFoldDB" id="A0AAE3K918"/>